<comment type="caution">
    <text evidence="1">The sequence shown here is derived from an EMBL/GenBank/DDBJ whole genome shotgun (WGS) entry which is preliminary data.</text>
</comment>
<reference evidence="1 2" key="1">
    <citation type="journal article" date="2020" name="Nat. Food">
        <title>A phased Vanilla planifolia genome enables genetic improvement of flavour and production.</title>
        <authorList>
            <person name="Hasing T."/>
            <person name="Tang H."/>
            <person name="Brym M."/>
            <person name="Khazi F."/>
            <person name="Huang T."/>
            <person name="Chambers A.H."/>
        </authorList>
    </citation>
    <scope>NUCLEOTIDE SEQUENCE [LARGE SCALE GENOMIC DNA]</scope>
    <source>
        <tissue evidence="1">Leaf</tissue>
    </source>
</reference>
<proteinExistence type="predicted"/>
<accession>A0A835Q3Q2</accession>
<dbReference type="EMBL" id="JADCNL010000010">
    <property type="protein sequence ID" value="KAG0463650.1"/>
    <property type="molecule type" value="Genomic_DNA"/>
</dbReference>
<protein>
    <submittedName>
        <fullName evidence="1">Uncharacterized protein</fullName>
    </submittedName>
</protein>
<sequence length="111" mass="12515">MVEKLPRCGDDQTRIYDRVGLNSSVVMSSLTAITTGEIRWSPSLSLSRSGEMQVLVEDKLCKSPPRRDKLHGSSQERRGPIWMVTQNRASPLRLNYSGVTLYVDHLLINKS</sequence>
<dbReference type="Proteomes" id="UP000636800">
    <property type="component" value="Chromosome 10"/>
</dbReference>
<organism evidence="1 2">
    <name type="scientific">Vanilla planifolia</name>
    <name type="common">Vanilla</name>
    <dbReference type="NCBI Taxonomy" id="51239"/>
    <lineage>
        <taxon>Eukaryota</taxon>
        <taxon>Viridiplantae</taxon>
        <taxon>Streptophyta</taxon>
        <taxon>Embryophyta</taxon>
        <taxon>Tracheophyta</taxon>
        <taxon>Spermatophyta</taxon>
        <taxon>Magnoliopsida</taxon>
        <taxon>Liliopsida</taxon>
        <taxon>Asparagales</taxon>
        <taxon>Orchidaceae</taxon>
        <taxon>Vanilloideae</taxon>
        <taxon>Vanilleae</taxon>
        <taxon>Vanilla</taxon>
    </lineage>
</organism>
<gene>
    <name evidence="1" type="ORF">HPP92_019719</name>
</gene>
<evidence type="ECO:0000313" key="2">
    <source>
        <dbReference type="Proteomes" id="UP000636800"/>
    </source>
</evidence>
<dbReference type="AlphaFoldDB" id="A0A835Q3Q2"/>
<name>A0A835Q3Q2_VANPL</name>
<dbReference type="OrthoDB" id="1708889at2759"/>
<keyword evidence="2" id="KW-1185">Reference proteome</keyword>
<evidence type="ECO:0000313" key="1">
    <source>
        <dbReference type="EMBL" id="KAG0463650.1"/>
    </source>
</evidence>